<protein>
    <submittedName>
        <fullName evidence="2">Uncharacterized protein</fullName>
    </submittedName>
</protein>
<evidence type="ECO:0000313" key="2">
    <source>
        <dbReference type="EMBL" id="OXU16422.1"/>
    </source>
</evidence>
<keyword evidence="3" id="KW-1185">Reference proteome</keyword>
<reference evidence="2 3" key="1">
    <citation type="journal article" date="2017" name="Curr. Biol.">
        <title>The Evolution of Venom by Co-option of Single-Copy Genes.</title>
        <authorList>
            <person name="Martinson E.O."/>
            <person name="Mrinalini"/>
            <person name="Kelkar Y.D."/>
            <person name="Chang C.H."/>
            <person name="Werren J.H."/>
        </authorList>
    </citation>
    <scope>NUCLEOTIDE SEQUENCE [LARGE SCALE GENOMIC DNA]</scope>
    <source>
        <strain evidence="2 3">Alberta</strain>
        <tissue evidence="2">Whole body</tissue>
    </source>
</reference>
<accession>A0A232EDL3</accession>
<feature type="transmembrane region" description="Helical" evidence="1">
    <location>
        <begin position="45"/>
        <end position="66"/>
    </location>
</feature>
<dbReference type="AlphaFoldDB" id="A0A232EDL3"/>
<evidence type="ECO:0000313" key="3">
    <source>
        <dbReference type="Proteomes" id="UP000215335"/>
    </source>
</evidence>
<dbReference type="EMBL" id="NNAY01006265">
    <property type="protein sequence ID" value="OXU16422.1"/>
    <property type="molecule type" value="Genomic_DNA"/>
</dbReference>
<sequence length="139" mass="16368">MLPNQQHIQRDDKPSQTIEVSNVVMTRTLNKRKAMSSSQTNITKILIHIVCNTLWIIIGVFVFLLLPRFLFIKSQRTYKRAVTVSTYLLFKTYKFRCIKMLNENVCMWSRSDDAKDIHDKDYSNDMIYISKVIGKVNPY</sequence>
<name>A0A232EDL3_9HYME</name>
<keyword evidence="1" id="KW-0812">Transmembrane</keyword>
<keyword evidence="1" id="KW-0472">Membrane</keyword>
<proteinExistence type="predicted"/>
<keyword evidence="1" id="KW-1133">Transmembrane helix</keyword>
<evidence type="ECO:0000256" key="1">
    <source>
        <dbReference type="SAM" id="Phobius"/>
    </source>
</evidence>
<organism evidence="2 3">
    <name type="scientific">Trichomalopsis sarcophagae</name>
    <dbReference type="NCBI Taxonomy" id="543379"/>
    <lineage>
        <taxon>Eukaryota</taxon>
        <taxon>Metazoa</taxon>
        <taxon>Ecdysozoa</taxon>
        <taxon>Arthropoda</taxon>
        <taxon>Hexapoda</taxon>
        <taxon>Insecta</taxon>
        <taxon>Pterygota</taxon>
        <taxon>Neoptera</taxon>
        <taxon>Endopterygota</taxon>
        <taxon>Hymenoptera</taxon>
        <taxon>Apocrita</taxon>
        <taxon>Proctotrupomorpha</taxon>
        <taxon>Chalcidoidea</taxon>
        <taxon>Pteromalidae</taxon>
        <taxon>Pteromalinae</taxon>
        <taxon>Trichomalopsis</taxon>
    </lineage>
</organism>
<gene>
    <name evidence="2" type="ORF">TSAR_000700</name>
</gene>
<comment type="caution">
    <text evidence="2">The sequence shown here is derived from an EMBL/GenBank/DDBJ whole genome shotgun (WGS) entry which is preliminary data.</text>
</comment>
<dbReference type="Proteomes" id="UP000215335">
    <property type="component" value="Unassembled WGS sequence"/>
</dbReference>